<dbReference type="GO" id="GO:0046872">
    <property type="term" value="F:metal ion binding"/>
    <property type="evidence" value="ECO:0007669"/>
    <property type="project" value="UniProtKB-KW"/>
</dbReference>
<dbReference type="PANTHER" id="PTHR43687:SF6">
    <property type="entry name" value="L-ASPARTATE SEMIALDEHYDE SULFURTRANSFERASE IRON-SULFUR SUBUNIT"/>
    <property type="match status" value="1"/>
</dbReference>
<reference evidence="9" key="1">
    <citation type="submission" date="2022-12" db="EMBL/GenBank/DDBJ databases">
        <title>Reference genome sequencing for broad-spectrum identification of bacterial and archaeal isolates by mass spectrometry.</title>
        <authorList>
            <person name="Sekiguchi Y."/>
            <person name="Tourlousse D.M."/>
        </authorList>
    </citation>
    <scope>NUCLEOTIDE SEQUENCE</scope>
    <source>
        <strain evidence="9">10succ1</strain>
    </source>
</reference>
<keyword evidence="5" id="KW-0249">Electron transport</keyword>
<evidence type="ECO:0000256" key="1">
    <source>
        <dbReference type="ARBA" id="ARBA00022448"/>
    </source>
</evidence>
<organism evidence="9 10">
    <name type="scientific">Propionigenium maris DSM 9537</name>
    <dbReference type="NCBI Taxonomy" id="1123000"/>
    <lineage>
        <taxon>Bacteria</taxon>
        <taxon>Fusobacteriati</taxon>
        <taxon>Fusobacteriota</taxon>
        <taxon>Fusobacteriia</taxon>
        <taxon>Fusobacteriales</taxon>
        <taxon>Fusobacteriaceae</taxon>
        <taxon>Propionigenium</taxon>
    </lineage>
</organism>
<dbReference type="AlphaFoldDB" id="A0A9W6GKH6"/>
<dbReference type="PROSITE" id="PS51379">
    <property type="entry name" value="4FE4S_FER_2"/>
    <property type="match status" value="2"/>
</dbReference>
<keyword evidence="4" id="KW-0677">Repeat</keyword>
<dbReference type="Gene3D" id="3.30.70.20">
    <property type="match status" value="2"/>
</dbReference>
<dbReference type="PANTHER" id="PTHR43687">
    <property type="entry name" value="ADENYLYLSULFATE REDUCTASE, BETA SUBUNIT"/>
    <property type="match status" value="1"/>
</dbReference>
<evidence type="ECO:0000256" key="6">
    <source>
        <dbReference type="ARBA" id="ARBA00023004"/>
    </source>
</evidence>
<accession>A0A9W6GKH6</accession>
<dbReference type="InterPro" id="IPR050572">
    <property type="entry name" value="Fe-S_Ferredoxin"/>
</dbReference>
<keyword evidence="3" id="KW-0479">Metal-binding</keyword>
<dbReference type="GO" id="GO:0051539">
    <property type="term" value="F:4 iron, 4 sulfur cluster binding"/>
    <property type="evidence" value="ECO:0007669"/>
    <property type="project" value="UniProtKB-KW"/>
</dbReference>
<protein>
    <submittedName>
        <fullName evidence="9">Ferredoxin</fullName>
    </submittedName>
</protein>
<name>A0A9W6GKH6_9FUSO</name>
<dbReference type="Pfam" id="PF13237">
    <property type="entry name" value="Fer4_10"/>
    <property type="match status" value="1"/>
</dbReference>
<dbReference type="InterPro" id="IPR017900">
    <property type="entry name" value="4Fe4S_Fe_S_CS"/>
</dbReference>
<evidence type="ECO:0000259" key="8">
    <source>
        <dbReference type="PROSITE" id="PS51379"/>
    </source>
</evidence>
<dbReference type="PROSITE" id="PS00198">
    <property type="entry name" value="4FE4S_FER_1"/>
    <property type="match status" value="2"/>
</dbReference>
<dbReference type="EMBL" id="BSDY01000004">
    <property type="protein sequence ID" value="GLI55620.1"/>
    <property type="molecule type" value="Genomic_DNA"/>
</dbReference>
<comment type="caution">
    <text evidence="9">The sequence shown here is derived from an EMBL/GenBank/DDBJ whole genome shotgun (WGS) entry which is preliminary data.</text>
</comment>
<evidence type="ECO:0000256" key="5">
    <source>
        <dbReference type="ARBA" id="ARBA00022982"/>
    </source>
</evidence>
<keyword evidence="2" id="KW-0004">4Fe-4S</keyword>
<evidence type="ECO:0000256" key="3">
    <source>
        <dbReference type="ARBA" id="ARBA00022723"/>
    </source>
</evidence>
<feature type="domain" description="4Fe-4S ferredoxin-type" evidence="8">
    <location>
        <begin position="30"/>
        <end position="56"/>
    </location>
</feature>
<keyword evidence="6" id="KW-0408">Iron</keyword>
<feature type="domain" description="4Fe-4S ferredoxin-type" evidence="8">
    <location>
        <begin position="1"/>
        <end position="29"/>
    </location>
</feature>
<dbReference type="Proteomes" id="UP001144471">
    <property type="component" value="Unassembled WGS sequence"/>
</dbReference>
<proteinExistence type="predicted"/>
<sequence length="56" mass="5450">MHIIDLDTCIGCGACEGTCPVAAISANDEGKYVISDACIDCGACTGACPVDAIAAG</sequence>
<dbReference type="InterPro" id="IPR017896">
    <property type="entry name" value="4Fe4S_Fe-S-bd"/>
</dbReference>
<evidence type="ECO:0000313" key="9">
    <source>
        <dbReference type="EMBL" id="GLI55620.1"/>
    </source>
</evidence>
<keyword evidence="7" id="KW-0411">Iron-sulfur</keyword>
<evidence type="ECO:0000256" key="4">
    <source>
        <dbReference type="ARBA" id="ARBA00022737"/>
    </source>
</evidence>
<evidence type="ECO:0000313" key="10">
    <source>
        <dbReference type="Proteomes" id="UP001144471"/>
    </source>
</evidence>
<evidence type="ECO:0000256" key="2">
    <source>
        <dbReference type="ARBA" id="ARBA00022485"/>
    </source>
</evidence>
<gene>
    <name evidence="9" type="primary">fdxA</name>
    <name evidence="9" type="ORF">PM10SUCC1_11340</name>
</gene>
<dbReference type="RefSeq" id="WP_281834207.1">
    <property type="nucleotide sequence ID" value="NZ_BSDY01000004.1"/>
</dbReference>
<evidence type="ECO:0000256" key="7">
    <source>
        <dbReference type="ARBA" id="ARBA00023014"/>
    </source>
</evidence>
<dbReference type="SUPFAM" id="SSF54862">
    <property type="entry name" value="4Fe-4S ferredoxins"/>
    <property type="match status" value="1"/>
</dbReference>
<keyword evidence="1" id="KW-0813">Transport</keyword>
<keyword evidence="10" id="KW-1185">Reference proteome</keyword>